<organism evidence="6 7">
    <name type="scientific">Eufriesea mexicana</name>
    <dbReference type="NCBI Taxonomy" id="516756"/>
    <lineage>
        <taxon>Eukaryota</taxon>
        <taxon>Metazoa</taxon>
        <taxon>Ecdysozoa</taxon>
        <taxon>Arthropoda</taxon>
        <taxon>Hexapoda</taxon>
        <taxon>Insecta</taxon>
        <taxon>Pterygota</taxon>
        <taxon>Neoptera</taxon>
        <taxon>Endopterygota</taxon>
        <taxon>Hymenoptera</taxon>
        <taxon>Apocrita</taxon>
        <taxon>Aculeata</taxon>
        <taxon>Apoidea</taxon>
        <taxon>Anthophila</taxon>
        <taxon>Apidae</taxon>
        <taxon>Eufriesea</taxon>
    </lineage>
</organism>
<dbReference type="PROSITE" id="PS51144">
    <property type="entry name" value="ALPHA_CA_2"/>
    <property type="match status" value="1"/>
</dbReference>
<dbReference type="SUPFAM" id="SSF51069">
    <property type="entry name" value="Carbonic anhydrase"/>
    <property type="match status" value="1"/>
</dbReference>
<dbReference type="SMART" id="SM01057">
    <property type="entry name" value="Carb_anhydrase"/>
    <property type="match status" value="1"/>
</dbReference>
<dbReference type="GO" id="GO:0008270">
    <property type="term" value="F:zinc ion binding"/>
    <property type="evidence" value="ECO:0007669"/>
    <property type="project" value="UniProtKB-UniRule"/>
</dbReference>
<comment type="catalytic activity">
    <reaction evidence="4">
        <text>hydrogencarbonate + H(+) = CO2 + H2O</text>
        <dbReference type="Rhea" id="RHEA:10748"/>
        <dbReference type="ChEBI" id="CHEBI:15377"/>
        <dbReference type="ChEBI" id="CHEBI:15378"/>
        <dbReference type="ChEBI" id="CHEBI:16526"/>
        <dbReference type="ChEBI" id="CHEBI:17544"/>
        <dbReference type="EC" id="4.2.1.1"/>
    </reaction>
</comment>
<dbReference type="Gene3D" id="3.10.200.10">
    <property type="entry name" value="Alpha carbonic anhydrase"/>
    <property type="match status" value="1"/>
</dbReference>
<dbReference type="PANTHER" id="PTHR18952">
    <property type="entry name" value="CARBONIC ANHYDRASE"/>
    <property type="match status" value="1"/>
</dbReference>
<keyword evidence="7" id="KW-1185">Reference proteome</keyword>
<dbReference type="Pfam" id="PF25624">
    <property type="entry name" value="PH_S11IP_C"/>
    <property type="match status" value="1"/>
</dbReference>
<dbReference type="InterPro" id="IPR057676">
    <property type="entry name" value="PH_S11IP_C"/>
</dbReference>
<evidence type="ECO:0000313" key="6">
    <source>
        <dbReference type="EMBL" id="OAD52958.1"/>
    </source>
</evidence>
<dbReference type="EMBL" id="KQ769179">
    <property type="protein sequence ID" value="OAD52958.1"/>
    <property type="molecule type" value="Genomic_DNA"/>
</dbReference>
<name>A0A310S8K5_9HYME</name>
<comment type="function">
    <text evidence="4">Reversible hydration of carbon dioxide.</text>
</comment>
<proteinExistence type="inferred from homology"/>
<dbReference type="GO" id="GO:0005737">
    <property type="term" value="C:cytoplasm"/>
    <property type="evidence" value="ECO:0007669"/>
    <property type="project" value="TreeGrafter"/>
</dbReference>
<keyword evidence="4" id="KW-0456">Lyase</keyword>
<evidence type="ECO:0000256" key="1">
    <source>
        <dbReference type="ARBA" id="ARBA00010718"/>
    </source>
</evidence>
<comment type="similarity">
    <text evidence="1 4">Belongs to the alpha-carbonic anhydrase family.</text>
</comment>
<dbReference type="InterPro" id="IPR001148">
    <property type="entry name" value="CA_dom"/>
</dbReference>
<feature type="domain" description="Alpha-carbonic anhydrase" evidence="5">
    <location>
        <begin position="265"/>
        <end position="524"/>
    </location>
</feature>
<dbReference type="PANTHER" id="PTHR18952:SF137">
    <property type="entry name" value="CARBONIC ANHYDRASE"/>
    <property type="match status" value="1"/>
</dbReference>
<accession>A0A310S8K5</accession>
<reference evidence="6 7" key="1">
    <citation type="submission" date="2015-07" db="EMBL/GenBank/DDBJ databases">
        <title>The genome of Eufriesea mexicana.</title>
        <authorList>
            <person name="Pan H."/>
            <person name="Kapheim K."/>
        </authorList>
    </citation>
    <scope>NUCLEOTIDE SEQUENCE [LARGE SCALE GENOMIC DNA]</scope>
    <source>
        <strain evidence="6">0111107269</strain>
        <tissue evidence="6">Whole body</tissue>
    </source>
</reference>
<comment type="cofactor">
    <cofactor evidence="4">
        <name>Zn(2+)</name>
        <dbReference type="ChEBI" id="CHEBI:29105"/>
    </cofactor>
</comment>
<gene>
    <name evidence="6" type="ORF">WN48_11205</name>
</gene>
<dbReference type="InterPro" id="IPR018338">
    <property type="entry name" value="Carbonic_anhydrase_a-class_CS"/>
</dbReference>
<dbReference type="Proteomes" id="UP000250275">
    <property type="component" value="Unassembled WGS sequence"/>
</dbReference>
<protein>
    <recommendedName>
        <fullName evidence="4">Carbonic anhydrase</fullName>
        <ecNumber evidence="4">4.2.1.1</ecNumber>
    </recommendedName>
</protein>
<evidence type="ECO:0000256" key="4">
    <source>
        <dbReference type="RuleBase" id="RU367011"/>
    </source>
</evidence>
<evidence type="ECO:0000256" key="3">
    <source>
        <dbReference type="ARBA" id="ARBA00022833"/>
    </source>
</evidence>
<evidence type="ECO:0000259" key="5">
    <source>
        <dbReference type="PROSITE" id="PS51144"/>
    </source>
</evidence>
<evidence type="ECO:0000313" key="7">
    <source>
        <dbReference type="Proteomes" id="UP000250275"/>
    </source>
</evidence>
<dbReference type="GO" id="GO:0004089">
    <property type="term" value="F:carbonate dehydratase activity"/>
    <property type="evidence" value="ECO:0007669"/>
    <property type="project" value="UniProtKB-UniRule"/>
</dbReference>
<dbReference type="OrthoDB" id="429145at2759"/>
<keyword evidence="3 4" id="KW-0862">Zinc</keyword>
<sequence>MQNATETFPGCLVLSTSKVYVLRIIGKEGEDPQRWLFEECSWTIDRLRRILQIPFKQGVLVELEQSNKTHDELNSTITFLCVLQDLQRTLNFLLYVTDILLLPICEKTELTVPEYYTSSMHHLLKNCKSYQDGDTVRQLALFSSGLLRYEDVEVQLKLSSLIITTSVLAICNMQWLLPGNKELPYIKREQAMSNLIGVEHCRSSLTLNFLDELIGQEETWVLNFVSVNAVEVVITSIRSPWEELFSVPLQDTVCKSQDIPIIAGRHFGYSKRDQHIWVKNFKLCSGKLQSPISLSSFKSVALPLPALEVIGYHDFLPNPLYLKNSGHSVVINVNNHLRKELPYIFGGSLDANQEYEIDHLHFHWGAKNNRGSEHILNGIRYPMEMHIVHRNKIYSNLSNASNYKNGLVVLGIFFQLQEEDNESLHSIVSDLMCVQGINRAIKLSSPITLASLLPKNIDIFYTYKGSLTTPPCNEVVTWIIFPTPVPISFTQLNKFRSLSNGKDMLADNFRKLQNIGLRKTYVRRLNPLLIAKYNGTIFNAENLDWFWH</sequence>
<keyword evidence="2 4" id="KW-0479">Metal-binding</keyword>
<evidence type="ECO:0000256" key="2">
    <source>
        <dbReference type="ARBA" id="ARBA00022723"/>
    </source>
</evidence>
<dbReference type="PROSITE" id="PS00162">
    <property type="entry name" value="ALPHA_CA_1"/>
    <property type="match status" value="1"/>
</dbReference>
<dbReference type="Pfam" id="PF00194">
    <property type="entry name" value="Carb_anhydrase"/>
    <property type="match status" value="1"/>
</dbReference>
<dbReference type="CDD" id="cd00326">
    <property type="entry name" value="alpha_CA"/>
    <property type="match status" value="1"/>
</dbReference>
<dbReference type="InterPro" id="IPR023561">
    <property type="entry name" value="Carbonic_anhydrase_a-class"/>
</dbReference>
<dbReference type="InterPro" id="IPR036398">
    <property type="entry name" value="CA_dom_sf"/>
</dbReference>
<dbReference type="EC" id="4.2.1.1" evidence="4"/>
<dbReference type="AlphaFoldDB" id="A0A310S8K5"/>